<evidence type="ECO:0000259" key="2">
    <source>
        <dbReference type="Pfam" id="PF14451"/>
    </source>
</evidence>
<organism evidence="3 4">
    <name type="scientific">Halomonas beimenensis</name>
    <dbReference type="NCBI Taxonomy" id="475662"/>
    <lineage>
        <taxon>Bacteria</taxon>
        <taxon>Pseudomonadati</taxon>
        <taxon>Pseudomonadota</taxon>
        <taxon>Gammaproteobacteria</taxon>
        <taxon>Oceanospirillales</taxon>
        <taxon>Halomonadaceae</taxon>
        <taxon>Halomonas</taxon>
    </lineage>
</organism>
<dbReference type="InterPro" id="IPR012675">
    <property type="entry name" value="Beta-grasp_dom_sf"/>
</dbReference>
<evidence type="ECO:0000313" key="3">
    <source>
        <dbReference type="EMBL" id="ATJ83535.1"/>
    </source>
</evidence>
<sequence>MAEARFRFHDELNDFLPAERRHRALAYEVDRRAAIKDVIEALGVPHPEVDVILVDGASVGFDYHLRGGDEVHVYPPGAPLPLAPPRHLRPPLPRPRRFLLDVHLGRLARYLRLLGIDCHYRNHAGDAELAARAETEGRILLTRDRNLLKRKRIALGRFVRADDPFDQLEEVARAFDLRDELAPFTRCTRCNGRLVPVHKADVDHRLEPLTRRYVDDFLQCDRCGQVYWHGSHVSRMEALVERLKRRLEFPAPDRKGDR</sequence>
<dbReference type="InterPro" id="IPR002782">
    <property type="entry name" value="Mut7-C_RNAse_dom"/>
</dbReference>
<gene>
    <name evidence="3" type="ORF">BEI_2548</name>
</gene>
<dbReference type="EMBL" id="CP021435">
    <property type="protein sequence ID" value="ATJ83535.1"/>
    <property type="molecule type" value="Genomic_DNA"/>
</dbReference>
<dbReference type="Gene3D" id="3.10.20.30">
    <property type="match status" value="1"/>
</dbReference>
<accession>A0A291P9I2</accession>
<dbReference type="PANTHER" id="PTHR39081">
    <property type="entry name" value="MUT7-C DOMAIN-CONTAINING PROTEIN"/>
    <property type="match status" value="1"/>
</dbReference>
<dbReference type="InterPro" id="IPR027798">
    <property type="entry name" value="Ub_Mut7C"/>
</dbReference>
<dbReference type="RefSeq" id="WP_097789846.1">
    <property type="nucleotide sequence ID" value="NZ_BAAADT010000027.1"/>
</dbReference>
<evidence type="ECO:0008006" key="5">
    <source>
        <dbReference type="Google" id="ProtNLM"/>
    </source>
</evidence>
<reference evidence="3 4" key="1">
    <citation type="journal article" date="2017" name="Sci. Rep.">
        <title>Revealing the Saline Adaptation Strategies of the Halophilic Bacterium Halomonas beimenensis through High-throughput Omics and Transposon Mutagenesis Approaches.</title>
        <authorList>
            <person name="Chen Y.H."/>
            <person name="Lin S.S."/>
            <person name="Shyu Y.T."/>
        </authorList>
    </citation>
    <scope>NUCLEOTIDE SEQUENCE [LARGE SCALE GENOMIC DNA]</scope>
    <source>
        <strain evidence="3 4">NTU-111</strain>
    </source>
</reference>
<keyword evidence="4" id="KW-1185">Reference proteome</keyword>
<name>A0A291P9I2_9GAMM</name>
<dbReference type="Pfam" id="PF01927">
    <property type="entry name" value="Mut7-C"/>
    <property type="match status" value="1"/>
</dbReference>
<evidence type="ECO:0000313" key="4">
    <source>
        <dbReference type="Proteomes" id="UP000219993"/>
    </source>
</evidence>
<proteinExistence type="predicted"/>
<dbReference type="InterPro" id="IPR016155">
    <property type="entry name" value="Mopterin_synth/thiamin_S_b"/>
</dbReference>
<feature type="domain" description="Mut7-C RNAse" evidence="1">
    <location>
        <begin position="97"/>
        <end position="239"/>
    </location>
</feature>
<dbReference type="KEGG" id="hbe:BEI_2548"/>
<dbReference type="SUPFAM" id="SSF54285">
    <property type="entry name" value="MoaD/ThiS"/>
    <property type="match status" value="1"/>
</dbReference>
<dbReference type="Proteomes" id="UP000219993">
    <property type="component" value="Chromosome"/>
</dbReference>
<protein>
    <recommendedName>
        <fullName evidence="5">Twitching motility protein PilT</fullName>
    </recommendedName>
</protein>
<dbReference type="Pfam" id="PF14451">
    <property type="entry name" value="Ub-Mut7C"/>
    <property type="match status" value="1"/>
</dbReference>
<evidence type="ECO:0000259" key="1">
    <source>
        <dbReference type="Pfam" id="PF01927"/>
    </source>
</evidence>
<dbReference type="AlphaFoldDB" id="A0A291P9I2"/>
<dbReference type="OrthoDB" id="9797655at2"/>
<dbReference type="PANTHER" id="PTHR39081:SF1">
    <property type="entry name" value="MUT7-C RNASE DOMAIN-CONTAINING PROTEIN"/>
    <property type="match status" value="1"/>
</dbReference>
<feature type="domain" description="Ubiquitin Mut7-C" evidence="2">
    <location>
        <begin position="1"/>
        <end position="76"/>
    </location>
</feature>